<dbReference type="EMBL" id="JAQQFR010000022">
    <property type="protein sequence ID" value="MFL9881276.1"/>
    <property type="molecule type" value="Genomic_DNA"/>
</dbReference>
<dbReference type="Proteomes" id="UP001629214">
    <property type="component" value="Unassembled WGS sequence"/>
</dbReference>
<sequence>MATAVTPKPTPAKSGNAANAESGANGAANTANPVTGSASVAMPDQAGSFHLNVPRSAVKHVQVVDVDMVLEMADGSKVVLAGGALGAMDDNSKVIFNDAPQNTSGLFDLVGKIPLANSAQSKILNSDPTADSAADNHFTSNNNAQVNPAATSQLAKIIQDNAGSLTSNGLQNLALPSIPNPPAPPVSDNIQAQLKLVSPVIQERPGAALADPVKGPQSPAMSLNLLNVATTTQVGSVLYGSGGNPGSATDGSSLAQFSTQKIIAGNDVHTIYATGSATQSDFVKIFEINITGDGIVQSVLISGVPSNMTILNATNLGNGSYLVTPTSAGQKTFDLQVQYSTAAASPTTPTAGTSIISFDTTVVTNDGPTHLLDSRSVVIKDASVYTDLIYLDPRNGSSVWVLPAQGTPHEIHAGDGGVTIYGSNANDLIYGGAGADTIIGGSGNTYFEGGAGADILTGGTQGVNTAGYKTSTAGVTVDLTTGLGTGGDAQGDVLSNIQNLIGSAYNDTFVANNKVNNLDGGSGGSDTVSYATSTSGVTVNLITNTGSGGYAEGDTYVAIQNVTGSAFNDIFIANTLANRFNGGSGGSDTVSYASSTAGVTVNLSTGVGAGGSAAGDTYVHIQNIIGSAFDDTFIANIDANSFDGGTGGQDTVSYANSAAGVSVNLVSGRGVGGDAEGDTYNRIQNVIGSAFDDVFIAGPDSHTFNGGSGGSDTVNYGASNAGVTVNMVTMTGTGGYAQNNSYVNIQNATGSSYSDTFISGVGANHFDGGLAGSDTVSYALSNAGVTVSLYDGTASGGYAQGDTLAHIQNVIGSNFDDTFIASSEVNNFEGGGGVNTVSYFYATGSVAIDLTNTIGTGTGGSLYANGDSFSHIQNLIGGASDDTFIASADANKLDGGVSTATSHNRVSYAASNAAVTVDLNYTNGTGTSGGYAQGDQLLNIQDLTGSNFNDTFVANAANNNFDGGGGSNRVSYAASNVAVIVDLVDGTGSGGYAAGDTYVNIQNVTGSGQSDTFIASAAANAFDGGSGGSDTVSYARASDGVGVTVNLATGNGSNGFAANDTYTNIQNIIGSSYNDIFVASNDVNRFDGNGGSDTVSYASSAAAVTVDLVGGTGTGGSAQGDTYINIQNVIGSSLDDLFIASTAANAFDGGVSTATSHNRVSYATSTTGVTVD</sequence>
<name>A0ABW8ZE35_9BURK</name>
<evidence type="ECO:0000313" key="3">
    <source>
        <dbReference type="Proteomes" id="UP001629214"/>
    </source>
</evidence>
<protein>
    <submittedName>
        <fullName evidence="2">Calcium-binding protein</fullName>
    </submittedName>
</protein>
<accession>A0ABW8ZE35</accession>
<evidence type="ECO:0000313" key="2">
    <source>
        <dbReference type="EMBL" id="MFL9881276.1"/>
    </source>
</evidence>
<keyword evidence="3" id="KW-1185">Reference proteome</keyword>
<feature type="region of interest" description="Disordered" evidence="1">
    <location>
        <begin position="125"/>
        <end position="144"/>
    </location>
</feature>
<dbReference type="Pfam" id="PF00353">
    <property type="entry name" value="HemolysinCabind"/>
    <property type="match status" value="5"/>
</dbReference>
<feature type="region of interest" description="Disordered" evidence="1">
    <location>
        <begin position="1"/>
        <end position="39"/>
    </location>
</feature>
<dbReference type="SUPFAM" id="SSF51120">
    <property type="entry name" value="beta-Roll"/>
    <property type="match status" value="1"/>
</dbReference>
<feature type="compositionally biased region" description="Low complexity" evidence="1">
    <location>
        <begin position="12"/>
        <end position="32"/>
    </location>
</feature>
<dbReference type="PRINTS" id="PR00313">
    <property type="entry name" value="CABNDNGRPT"/>
</dbReference>
<feature type="non-terminal residue" evidence="2">
    <location>
        <position position="1172"/>
    </location>
</feature>
<organism evidence="2 3">
    <name type="scientific">Herbaspirillum rhizosphaerae</name>
    <dbReference type="NCBI Taxonomy" id="346179"/>
    <lineage>
        <taxon>Bacteria</taxon>
        <taxon>Pseudomonadati</taxon>
        <taxon>Pseudomonadota</taxon>
        <taxon>Betaproteobacteria</taxon>
        <taxon>Burkholderiales</taxon>
        <taxon>Oxalobacteraceae</taxon>
        <taxon>Herbaspirillum</taxon>
    </lineage>
</organism>
<comment type="caution">
    <text evidence="2">The sequence shown here is derived from an EMBL/GenBank/DDBJ whole genome shotgun (WGS) entry which is preliminary data.</text>
</comment>
<dbReference type="InterPro" id="IPR001343">
    <property type="entry name" value="Hemolysn_Ca-bd"/>
</dbReference>
<evidence type="ECO:0000256" key="1">
    <source>
        <dbReference type="SAM" id="MobiDB-lite"/>
    </source>
</evidence>
<dbReference type="Gene3D" id="2.150.10.10">
    <property type="entry name" value="Serralysin-like metalloprotease, C-terminal"/>
    <property type="match status" value="5"/>
</dbReference>
<proteinExistence type="predicted"/>
<reference evidence="2 3" key="1">
    <citation type="journal article" date="2024" name="Chem. Sci.">
        <title>Discovery of megapolipeptins by genome mining of a Burkholderiales bacteria collection.</title>
        <authorList>
            <person name="Paulo B.S."/>
            <person name="Recchia M.J.J."/>
            <person name="Lee S."/>
            <person name="Fergusson C.H."/>
            <person name="Romanowski S.B."/>
            <person name="Hernandez A."/>
            <person name="Krull N."/>
            <person name="Liu D.Y."/>
            <person name="Cavanagh H."/>
            <person name="Bos A."/>
            <person name="Gray C.A."/>
            <person name="Murphy B.T."/>
            <person name="Linington R.G."/>
            <person name="Eustaquio A.S."/>
        </authorList>
    </citation>
    <scope>NUCLEOTIDE SEQUENCE [LARGE SCALE GENOMIC DNA]</scope>
    <source>
        <strain evidence="2 3">RL21-008-BIB-B</strain>
    </source>
</reference>
<dbReference type="RefSeq" id="WP_408170528.1">
    <property type="nucleotide sequence ID" value="NZ_JAQQFR010000022.1"/>
</dbReference>
<gene>
    <name evidence="2" type="ORF">PQR63_22955</name>
</gene>
<dbReference type="InterPro" id="IPR011049">
    <property type="entry name" value="Serralysin-like_metalloprot_C"/>
</dbReference>